<comment type="caution">
    <text evidence="2">The sequence shown here is derived from an EMBL/GenBank/DDBJ whole genome shotgun (WGS) entry which is preliminary data.</text>
</comment>
<evidence type="ECO:0000313" key="2">
    <source>
        <dbReference type="EMBL" id="TWF39900.1"/>
    </source>
</evidence>
<feature type="signal peptide" evidence="1">
    <location>
        <begin position="1"/>
        <end position="19"/>
    </location>
</feature>
<dbReference type="RefSeq" id="WP_145671076.1">
    <property type="nucleotide sequence ID" value="NZ_VIWO01000005.1"/>
</dbReference>
<sequence>MRYIYFILFAAALMSCSQAKQQIPAIRPYEFNDSGYQVITTVINEKDNSVAMLYGNKAAMHLPSTGAVYKLVTYREQDNQFWYGSYINGELLSVETVDMAPVANGQPPAYQFMPYHGTTAACDATARTAFIQALQPAWYPCDPQ</sequence>
<accession>A0A561PP66</accession>
<proteinExistence type="predicted"/>
<keyword evidence="1" id="KW-0732">Signal</keyword>
<reference evidence="2 3" key="1">
    <citation type="submission" date="2019-06" db="EMBL/GenBank/DDBJ databases">
        <title>Sorghum-associated microbial communities from plants grown in Nebraska, USA.</title>
        <authorList>
            <person name="Schachtman D."/>
        </authorList>
    </citation>
    <scope>NUCLEOTIDE SEQUENCE [LARGE SCALE GENOMIC DNA]</scope>
    <source>
        <strain evidence="2 3">1209</strain>
    </source>
</reference>
<name>A0A561PP66_9BACT</name>
<dbReference type="AlphaFoldDB" id="A0A561PP66"/>
<protein>
    <recommendedName>
        <fullName evidence="4">SH3 domain-containing protein</fullName>
    </recommendedName>
</protein>
<feature type="chain" id="PRO_5021873965" description="SH3 domain-containing protein" evidence="1">
    <location>
        <begin position="20"/>
        <end position="144"/>
    </location>
</feature>
<evidence type="ECO:0008006" key="4">
    <source>
        <dbReference type="Google" id="ProtNLM"/>
    </source>
</evidence>
<keyword evidence="3" id="KW-1185">Reference proteome</keyword>
<dbReference type="PROSITE" id="PS51257">
    <property type="entry name" value="PROKAR_LIPOPROTEIN"/>
    <property type="match status" value="1"/>
</dbReference>
<dbReference type="EMBL" id="VIWO01000005">
    <property type="protein sequence ID" value="TWF39900.1"/>
    <property type="molecule type" value="Genomic_DNA"/>
</dbReference>
<gene>
    <name evidence="2" type="ORF">FHW36_105340</name>
</gene>
<dbReference type="Proteomes" id="UP000320811">
    <property type="component" value="Unassembled WGS sequence"/>
</dbReference>
<dbReference type="OrthoDB" id="674757at2"/>
<evidence type="ECO:0000313" key="3">
    <source>
        <dbReference type="Proteomes" id="UP000320811"/>
    </source>
</evidence>
<evidence type="ECO:0000256" key="1">
    <source>
        <dbReference type="SAM" id="SignalP"/>
    </source>
</evidence>
<organism evidence="2 3">
    <name type="scientific">Chitinophaga polysaccharea</name>
    <dbReference type="NCBI Taxonomy" id="1293035"/>
    <lineage>
        <taxon>Bacteria</taxon>
        <taxon>Pseudomonadati</taxon>
        <taxon>Bacteroidota</taxon>
        <taxon>Chitinophagia</taxon>
        <taxon>Chitinophagales</taxon>
        <taxon>Chitinophagaceae</taxon>
        <taxon>Chitinophaga</taxon>
    </lineage>
</organism>